<dbReference type="OrthoDB" id="546434at2759"/>
<comment type="caution">
    <text evidence="6">The sequence shown here is derived from an EMBL/GenBank/DDBJ whole genome shotgun (WGS) entry which is preliminary data.</text>
</comment>
<dbReference type="PANTHER" id="PTHR23113">
    <property type="entry name" value="GUANINE NUCLEOTIDE EXCHANGE FACTOR"/>
    <property type="match status" value="1"/>
</dbReference>
<evidence type="ECO:0000256" key="2">
    <source>
        <dbReference type="PROSITE-ProRule" id="PRU00168"/>
    </source>
</evidence>
<dbReference type="InterPro" id="IPR036964">
    <property type="entry name" value="RASGEF_cat_dom_sf"/>
</dbReference>
<dbReference type="InterPro" id="IPR011993">
    <property type="entry name" value="PH-like_dom_sf"/>
</dbReference>
<proteinExistence type="predicted"/>
<feature type="compositionally biased region" description="Low complexity" evidence="3">
    <location>
        <begin position="849"/>
        <end position="861"/>
    </location>
</feature>
<evidence type="ECO:0000313" key="7">
    <source>
        <dbReference type="Proteomes" id="UP000316759"/>
    </source>
</evidence>
<dbReference type="Gene3D" id="1.10.840.10">
    <property type="entry name" value="Ras guanine-nucleotide exchange factors catalytic domain"/>
    <property type="match status" value="1"/>
</dbReference>
<dbReference type="PANTHER" id="PTHR23113:SF363">
    <property type="entry name" value="PROTEIN SON OF SEVENLESS"/>
    <property type="match status" value="1"/>
</dbReference>
<dbReference type="PROSITE" id="PS50212">
    <property type="entry name" value="RASGEF_NTER"/>
    <property type="match status" value="1"/>
</dbReference>
<feature type="domain" description="N-terminal Ras-GEF" evidence="5">
    <location>
        <begin position="298"/>
        <end position="451"/>
    </location>
</feature>
<dbReference type="PROSITE" id="PS50009">
    <property type="entry name" value="RASGEF_CAT"/>
    <property type="match status" value="1"/>
</dbReference>
<dbReference type="SMART" id="SM00229">
    <property type="entry name" value="RasGEFN"/>
    <property type="match status" value="1"/>
</dbReference>
<feature type="domain" description="Ras-GEF" evidence="4">
    <location>
        <begin position="483"/>
        <end position="752"/>
    </location>
</feature>
<dbReference type="Pfam" id="PF00618">
    <property type="entry name" value="RasGEF_N"/>
    <property type="match status" value="1"/>
</dbReference>
<dbReference type="InterPro" id="IPR023578">
    <property type="entry name" value="Ras_GEF_dom_sf"/>
</dbReference>
<feature type="region of interest" description="Disordered" evidence="3">
    <location>
        <begin position="1016"/>
        <end position="1043"/>
    </location>
</feature>
<dbReference type="Gene3D" id="1.20.870.10">
    <property type="entry name" value="Son of sevenless (SoS) protein Chain: S domain 1"/>
    <property type="match status" value="1"/>
</dbReference>
<evidence type="ECO:0000256" key="3">
    <source>
        <dbReference type="SAM" id="MobiDB-lite"/>
    </source>
</evidence>
<dbReference type="Gene3D" id="2.30.29.30">
    <property type="entry name" value="Pleckstrin-homology domain (PH domain)/Phosphotyrosine-binding domain (PTB)"/>
    <property type="match status" value="1"/>
</dbReference>
<feature type="compositionally biased region" description="Polar residues" evidence="3">
    <location>
        <begin position="1099"/>
        <end position="1108"/>
    </location>
</feature>
<name>A0A504YW04_FASGI</name>
<sequence>MYFFTDGLVQTRGDSGRSRRSDRIAYLFNNWLLLCKKQRNVLGSVVASASAGSGVDMKVKKRVPLEQFHLIDLGTELTETNDVLFLFELEYWDSPRRCSLASTAHTSGLNMPHGAGGLGGFAHTAADQLSAGFSGRSIVSTSTLNNSSYIGSMLSVSTLTSSNTLIVGGGTGGSVCVAPEGQSAARVTETEAYTMGVTAGIPTAGAAAAAASAALLGAMSASPKQRITFVFTSQEDKADWMAALVYLQLSRLFQRYLRDLPRQEIPLVLPSPKVYQFSTPDSITNIIFESAVRDSSVEIPVIKAATKVKLIERMTYHAYFDSNTVSVFLMTYRRYMTASELLELLIERFNVPEPDFTKAAENTRFSNSDSESPITVALRLEKRFRSVYKRRVQYRVLNFLIKWVKNTPFYRLDIQNNQAVRKRLSEFLDSVDARNLSDNVANIRKSLRGDRVRLIQTLQQLPPEPLDLGLVSRADDVRVTNVHPLELARQITLYEWELYSRIEFWEVNGKEKIKAPNLQASMNFSNKIKWWLVYSIMTADHLEDRLLVMQRIADLMVLLEQLNNLQGAQEAKAALLSSPVFRLYNTYDALITKSKPHHRMVFESLRRSVEADDGDAYVEDYEKKLHELNPPGLPFIAVGGKTQLIHLELKHPDWITVPNSTGTQPFVSSADPGDEANGTAATIRLVNFWKCRQIADLVEYYLSFQQTPYNFAVNEHIRNFLQTFDPLKAAGVPDEHSFDDLMHEKSLQIQPKPPGEPVMVTERRLPPMEQRASATLNNTPPDSHMTADSKEFRSLLHHISAMASSATATPSALESANHSGRSSILSEVTEMHSRYQNQPSDSPGRPQDLSLSSLGTNSLGRGRPRAEDLKSHGLAQHYCLTNRLQSGPRVNIGNCSHHPSHRIARSASSSPAPSSVALNFTTTLVNSTTNHPTSCTCGILPPPLPPRLRRHATVDRYPEQFVNQLSFIGTPLENTHTSCESPQSVGDKSVQLLENTSLPDFRTVHSRFASVDVDSRNRVIPPSLPPRPPRRKTGPPSSSATMDLTGAHVRRTASSISPKFAVGSSTCSPTQWGESHLDKAGLLNFTSPPCLPPRLHPRQTPSVGSTGAPTLILSATVAPASVEATSVDPNRSSPPPLPPKRQLS</sequence>
<feature type="region of interest" description="Disordered" evidence="3">
    <location>
        <begin position="1122"/>
        <end position="1144"/>
    </location>
</feature>
<evidence type="ECO:0000259" key="4">
    <source>
        <dbReference type="PROSITE" id="PS50009"/>
    </source>
</evidence>
<dbReference type="Proteomes" id="UP000316759">
    <property type="component" value="Unassembled WGS sequence"/>
</dbReference>
<evidence type="ECO:0000256" key="1">
    <source>
        <dbReference type="ARBA" id="ARBA00022658"/>
    </source>
</evidence>
<protein>
    <submittedName>
        <fullName evidence="6">Putative ras GTP exchange factor son of sevenless</fullName>
    </submittedName>
</protein>
<dbReference type="AlphaFoldDB" id="A0A504YW04"/>
<evidence type="ECO:0000259" key="5">
    <source>
        <dbReference type="PROSITE" id="PS50212"/>
    </source>
</evidence>
<accession>A0A504YW04</accession>
<dbReference type="EMBL" id="SUNJ01007417">
    <property type="protein sequence ID" value="TPP62018.1"/>
    <property type="molecule type" value="Genomic_DNA"/>
</dbReference>
<feature type="region of interest" description="Disordered" evidence="3">
    <location>
        <begin position="831"/>
        <end position="866"/>
    </location>
</feature>
<dbReference type="SUPFAM" id="SSF48366">
    <property type="entry name" value="Ras GEF"/>
    <property type="match status" value="1"/>
</dbReference>
<dbReference type="SMART" id="SM00147">
    <property type="entry name" value="RasGEF"/>
    <property type="match status" value="1"/>
</dbReference>
<dbReference type="STRING" id="46835.A0A504YW04"/>
<dbReference type="GO" id="GO:0005085">
    <property type="term" value="F:guanyl-nucleotide exchange factor activity"/>
    <property type="evidence" value="ECO:0007669"/>
    <property type="project" value="UniProtKB-KW"/>
</dbReference>
<keyword evidence="7" id="KW-1185">Reference proteome</keyword>
<evidence type="ECO:0000313" key="6">
    <source>
        <dbReference type="EMBL" id="TPP62018.1"/>
    </source>
</evidence>
<dbReference type="InterPro" id="IPR008937">
    <property type="entry name" value="Ras-like_GEF"/>
</dbReference>
<dbReference type="GO" id="GO:0007265">
    <property type="term" value="P:Ras protein signal transduction"/>
    <property type="evidence" value="ECO:0007669"/>
    <property type="project" value="TreeGrafter"/>
</dbReference>
<dbReference type="Pfam" id="PF00617">
    <property type="entry name" value="RasGEF"/>
    <property type="match status" value="1"/>
</dbReference>
<keyword evidence="1 2" id="KW-0344">Guanine-nucleotide releasing factor</keyword>
<feature type="region of interest" description="Disordered" evidence="3">
    <location>
        <begin position="1091"/>
        <end position="1110"/>
    </location>
</feature>
<gene>
    <name evidence="6" type="ORF">FGIG_01674</name>
</gene>
<dbReference type="InterPro" id="IPR000651">
    <property type="entry name" value="Ras-like_Gua-exchang_fac_N"/>
</dbReference>
<dbReference type="InterPro" id="IPR001895">
    <property type="entry name" value="RASGEF_cat_dom"/>
</dbReference>
<reference evidence="6 7" key="1">
    <citation type="submission" date="2019-04" db="EMBL/GenBank/DDBJ databases">
        <title>Annotation for the trematode Fasciola gigantica.</title>
        <authorList>
            <person name="Choi Y.-J."/>
        </authorList>
    </citation>
    <scope>NUCLEOTIDE SEQUENCE [LARGE SCALE GENOMIC DNA]</scope>
    <source>
        <strain evidence="6">Uganda_cow_1</strain>
    </source>
</reference>
<dbReference type="GO" id="GO:0005886">
    <property type="term" value="C:plasma membrane"/>
    <property type="evidence" value="ECO:0007669"/>
    <property type="project" value="TreeGrafter"/>
</dbReference>
<organism evidence="6 7">
    <name type="scientific">Fasciola gigantica</name>
    <name type="common">Giant liver fluke</name>
    <dbReference type="NCBI Taxonomy" id="46835"/>
    <lineage>
        <taxon>Eukaryota</taxon>
        <taxon>Metazoa</taxon>
        <taxon>Spiralia</taxon>
        <taxon>Lophotrochozoa</taxon>
        <taxon>Platyhelminthes</taxon>
        <taxon>Trematoda</taxon>
        <taxon>Digenea</taxon>
        <taxon>Plagiorchiida</taxon>
        <taxon>Echinostomata</taxon>
        <taxon>Echinostomatoidea</taxon>
        <taxon>Fasciolidae</taxon>
        <taxon>Fasciola</taxon>
    </lineage>
</organism>
<dbReference type="CDD" id="cd06224">
    <property type="entry name" value="REM"/>
    <property type="match status" value="1"/>
</dbReference>
<feature type="compositionally biased region" description="Pro residues" evidence="3">
    <location>
        <begin position="1132"/>
        <end position="1144"/>
    </location>
</feature>